<dbReference type="EMBL" id="SNRW01007845">
    <property type="protein sequence ID" value="KAA6380529.1"/>
    <property type="molecule type" value="Genomic_DNA"/>
</dbReference>
<name>A0A5J4VDG3_9EUKA</name>
<reference evidence="2 3" key="1">
    <citation type="submission" date="2019-03" db="EMBL/GenBank/DDBJ databases">
        <title>Single cell metagenomics reveals metabolic interactions within the superorganism composed of flagellate Streblomastix strix and complex community of Bacteroidetes bacteria on its surface.</title>
        <authorList>
            <person name="Treitli S.C."/>
            <person name="Kolisko M."/>
            <person name="Husnik F."/>
            <person name="Keeling P."/>
            <person name="Hampl V."/>
        </authorList>
    </citation>
    <scope>NUCLEOTIDE SEQUENCE [LARGE SCALE GENOMIC DNA]</scope>
    <source>
        <strain evidence="2">ST1C</strain>
    </source>
</reference>
<sequence>MFILNEIQDVSFPVKGNQSFRCGQRVSVEVDMNSSPRKVFFFVDGEQQKNYVVGLPNKIRFFAFIQQAGSSFQITRSERLRQSSARVDADSVAWKWHKNWKQNNIHYDDDDDSEDDDDDKEEKDEDDKEEKDEDDKEEKDEDDSEEKDEEDEDDSEENDDEEDDDD</sequence>
<protein>
    <recommendedName>
        <fullName evidence="4">SPRY domain-containing protein</fullName>
    </recommendedName>
</protein>
<evidence type="ECO:0008006" key="4">
    <source>
        <dbReference type="Google" id="ProtNLM"/>
    </source>
</evidence>
<feature type="region of interest" description="Disordered" evidence="1">
    <location>
        <begin position="103"/>
        <end position="166"/>
    </location>
</feature>
<comment type="caution">
    <text evidence="2">The sequence shown here is derived from an EMBL/GenBank/DDBJ whole genome shotgun (WGS) entry which is preliminary data.</text>
</comment>
<accession>A0A5J4VDG3</accession>
<evidence type="ECO:0000313" key="2">
    <source>
        <dbReference type="EMBL" id="KAA6380529.1"/>
    </source>
</evidence>
<proteinExistence type="predicted"/>
<dbReference type="AlphaFoldDB" id="A0A5J4VDG3"/>
<dbReference type="Proteomes" id="UP000324800">
    <property type="component" value="Unassembled WGS sequence"/>
</dbReference>
<evidence type="ECO:0000256" key="1">
    <source>
        <dbReference type="SAM" id="MobiDB-lite"/>
    </source>
</evidence>
<gene>
    <name evidence="2" type="ORF">EZS28_023945</name>
</gene>
<organism evidence="2 3">
    <name type="scientific">Streblomastix strix</name>
    <dbReference type="NCBI Taxonomy" id="222440"/>
    <lineage>
        <taxon>Eukaryota</taxon>
        <taxon>Metamonada</taxon>
        <taxon>Preaxostyla</taxon>
        <taxon>Oxymonadida</taxon>
        <taxon>Streblomastigidae</taxon>
        <taxon>Streblomastix</taxon>
    </lineage>
</organism>
<feature type="compositionally biased region" description="Acidic residues" evidence="1">
    <location>
        <begin position="108"/>
        <end position="166"/>
    </location>
</feature>
<evidence type="ECO:0000313" key="3">
    <source>
        <dbReference type="Proteomes" id="UP000324800"/>
    </source>
</evidence>